<keyword evidence="3" id="KW-1185">Reference proteome</keyword>
<name>A0A5B8KUJ1_9HYPH</name>
<organism evidence="2 3">
    <name type="scientific">Nitratireductor mangrovi</name>
    <dbReference type="NCBI Taxonomy" id="2599600"/>
    <lineage>
        <taxon>Bacteria</taxon>
        <taxon>Pseudomonadati</taxon>
        <taxon>Pseudomonadota</taxon>
        <taxon>Alphaproteobacteria</taxon>
        <taxon>Hyphomicrobiales</taxon>
        <taxon>Phyllobacteriaceae</taxon>
        <taxon>Nitratireductor</taxon>
    </lineage>
</organism>
<dbReference type="InterPro" id="IPR038268">
    <property type="entry name" value="RHH_sf"/>
</dbReference>
<dbReference type="GO" id="GO:0016740">
    <property type="term" value="F:transferase activity"/>
    <property type="evidence" value="ECO:0007669"/>
    <property type="project" value="UniProtKB-KW"/>
</dbReference>
<evidence type="ECO:0000259" key="1">
    <source>
        <dbReference type="Pfam" id="PF13467"/>
    </source>
</evidence>
<proteinExistence type="predicted"/>
<reference evidence="2" key="1">
    <citation type="submission" date="2020-04" db="EMBL/GenBank/DDBJ databases">
        <title>Nitratireductor sp. nov. isolated from mangrove soil.</title>
        <authorList>
            <person name="Ye Y."/>
        </authorList>
    </citation>
    <scope>NUCLEOTIDE SEQUENCE</scope>
    <source>
        <strain evidence="2">SY7</strain>
    </source>
</reference>
<dbReference type="Proteomes" id="UP000321389">
    <property type="component" value="Chromosome"/>
</dbReference>
<dbReference type="AlphaFoldDB" id="A0A5B8KUJ1"/>
<gene>
    <name evidence="2" type="ORF">FQ775_02140</name>
</gene>
<dbReference type="RefSeq" id="WP_146297913.1">
    <property type="nucleotide sequence ID" value="NZ_CP042301.2"/>
</dbReference>
<dbReference type="InterPro" id="IPR027373">
    <property type="entry name" value="RHH_dom"/>
</dbReference>
<dbReference type="Gene3D" id="1.10.3990.20">
    <property type="entry name" value="protein bp1543"/>
    <property type="match status" value="1"/>
</dbReference>
<sequence length="75" mass="7973">MNVVRKRSVTIRGHATSYSVEDPFHEELVAMAADRGQSLAALIAAIDDARPAGANLSSALRLAVVEELRRRASGG</sequence>
<dbReference type="EMBL" id="CP042301">
    <property type="protein sequence ID" value="QDY99263.1"/>
    <property type="molecule type" value="Genomic_DNA"/>
</dbReference>
<dbReference type="Pfam" id="PF13467">
    <property type="entry name" value="RHH_4"/>
    <property type="match status" value="1"/>
</dbReference>
<dbReference type="OrthoDB" id="7477016at2"/>
<protein>
    <submittedName>
        <fullName evidence="2">Aryl-sulfate sulfotransferase</fullName>
    </submittedName>
</protein>
<dbReference type="KEGG" id="niy:FQ775_02140"/>
<evidence type="ECO:0000313" key="3">
    <source>
        <dbReference type="Proteomes" id="UP000321389"/>
    </source>
</evidence>
<evidence type="ECO:0000313" key="2">
    <source>
        <dbReference type="EMBL" id="QDY99263.1"/>
    </source>
</evidence>
<feature type="domain" description="Ribbon-helix-helix" evidence="1">
    <location>
        <begin position="5"/>
        <end position="67"/>
    </location>
</feature>
<accession>A0A5B8KUJ1</accession>